<dbReference type="FunFam" id="3.20.20.80:FF:000020">
    <property type="entry name" value="Beta-glucosidase 12"/>
    <property type="match status" value="1"/>
</dbReference>
<accession>A0A072V574</accession>
<dbReference type="InterPro" id="IPR033132">
    <property type="entry name" value="GH_1_N_CS"/>
</dbReference>
<dbReference type="EnsemblPlants" id="KEH36806">
    <property type="protein sequence ID" value="KEH36806"/>
    <property type="gene ID" value="MTR_2g022710"/>
</dbReference>
<keyword evidence="7" id="KW-0812">Transmembrane</keyword>
<evidence type="ECO:0000256" key="5">
    <source>
        <dbReference type="RuleBase" id="RU003690"/>
    </source>
</evidence>
<dbReference type="PROSITE" id="PS00572">
    <property type="entry name" value="GLYCOSYL_HYDROL_F1_1"/>
    <property type="match status" value="1"/>
</dbReference>
<keyword evidence="3 6" id="KW-0326">Glycosidase</keyword>
<dbReference type="EMBL" id="CM001218">
    <property type="protein sequence ID" value="KEH36806.1"/>
    <property type="molecule type" value="Genomic_DNA"/>
</dbReference>
<protein>
    <submittedName>
        <fullName evidence="8">Glycoside hydrolase family 1 protein</fullName>
    </submittedName>
</protein>
<keyword evidence="10" id="KW-1185">Reference proteome</keyword>
<dbReference type="AlphaFoldDB" id="A0A072V574"/>
<comment type="similarity">
    <text evidence="1 5">Belongs to the glycosyl hydrolase 1 family.</text>
</comment>
<dbReference type="HOGENOM" id="CLU_001859_1_0_1"/>
<evidence type="ECO:0000313" key="8">
    <source>
        <dbReference type="EMBL" id="KEH36806.1"/>
    </source>
</evidence>
<evidence type="ECO:0000256" key="7">
    <source>
        <dbReference type="SAM" id="Phobius"/>
    </source>
</evidence>
<evidence type="ECO:0000313" key="10">
    <source>
        <dbReference type="Proteomes" id="UP000002051"/>
    </source>
</evidence>
<dbReference type="STRING" id="3880.A0A072V574"/>
<evidence type="ECO:0000256" key="1">
    <source>
        <dbReference type="ARBA" id="ARBA00010838"/>
    </source>
</evidence>
<feature type="transmembrane region" description="Helical" evidence="7">
    <location>
        <begin position="7"/>
        <end position="31"/>
    </location>
</feature>
<dbReference type="InterPro" id="IPR017853">
    <property type="entry name" value="GH"/>
</dbReference>
<keyword evidence="7" id="KW-1133">Transmembrane helix</keyword>
<dbReference type="Gene3D" id="3.20.20.80">
    <property type="entry name" value="Glycosidases"/>
    <property type="match status" value="1"/>
</dbReference>
<evidence type="ECO:0000313" key="9">
    <source>
        <dbReference type="EnsemblPlants" id="KEH36806"/>
    </source>
</evidence>
<dbReference type="PROSITE" id="PS00653">
    <property type="entry name" value="GLYCOSYL_HYDROL_F1_2"/>
    <property type="match status" value="1"/>
</dbReference>
<feature type="active site" description="Nucleophile" evidence="4">
    <location>
        <position position="417"/>
    </location>
</feature>
<gene>
    <name evidence="9" type="primary">25486119</name>
    <name evidence="8" type="ordered locus">MTR_2g022710</name>
</gene>
<dbReference type="GO" id="GO:0008422">
    <property type="term" value="F:beta-glucosidase activity"/>
    <property type="evidence" value="ECO:0000318"/>
    <property type="project" value="GO_Central"/>
</dbReference>
<dbReference type="InterPro" id="IPR018120">
    <property type="entry name" value="Glyco_hydro_1_AS"/>
</dbReference>
<dbReference type="PANTHER" id="PTHR10353:SF27">
    <property type="entry name" value="BETA-GLUCOSIDASE 47"/>
    <property type="match status" value="1"/>
</dbReference>
<reference evidence="8 10" key="1">
    <citation type="journal article" date="2011" name="Nature">
        <title>The Medicago genome provides insight into the evolution of rhizobial symbioses.</title>
        <authorList>
            <person name="Young N.D."/>
            <person name="Debelle F."/>
            <person name="Oldroyd G.E."/>
            <person name="Geurts R."/>
            <person name="Cannon S.B."/>
            <person name="Udvardi M.K."/>
            <person name="Benedito V.A."/>
            <person name="Mayer K.F."/>
            <person name="Gouzy J."/>
            <person name="Schoof H."/>
            <person name="Van de Peer Y."/>
            <person name="Proost S."/>
            <person name="Cook D.R."/>
            <person name="Meyers B.C."/>
            <person name="Spannagl M."/>
            <person name="Cheung F."/>
            <person name="De Mita S."/>
            <person name="Krishnakumar V."/>
            <person name="Gundlach H."/>
            <person name="Zhou S."/>
            <person name="Mudge J."/>
            <person name="Bharti A.K."/>
            <person name="Murray J.D."/>
            <person name="Naoumkina M.A."/>
            <person name="Rosen B."/>
            <person name="Silverstein K.A."/>
            <person name="Tang H."/>
            <person name="Rombauts S."/>
            <person name="Zhao P.X."/>
            <person name="Zhou P."/>
            <person name="Barbe V."/>
            <person name="Bardou P."/>
            <person name="Bechner M."/>
            <person name="Bellec A."/>
            <person name="Berger A."/>
            <person name="Berges H."/>
            <person name="Bidwell S."/>
            <person name="Bisseling T."/>
            <person name="Choisne N."/>
            <person name="Couloux A."/>
            <person name="Denny R."/>
            <person name="Deshpande S."/>
            <person name="Dai X."/>
            <person name="Doyle J.J."/>
            <person name="Dudez A.M."/>
            <person name="Farmer A.D."/>
            <person name="Fouteau S."/>
            <person name="Franken C."/>
            <person name="Gibelin C."/>
            <person name="Gish J."/>
            <person name="Goldstein S."/>
            <person name="Gonzalez A.J."/>
            <person name="Green P.J."/>
            <person name="Hallab A."/>
            <person name="Hartog M."/>
            <person name="Hua A."/>
            <person name="Humphray S.J."/>
            <person name="Jeong D.H."/>
            <person name="Jing Y."/>
            <person name="Jocker A."/>
            <person name="Kenton S.M."/>
            <person name="Kim D.J."/>
            <person name="Klee K."/>
            <person name="Lai H."/>
            <person name="Lang C."/>
            <person name="Lin S."/>
            <person name="Macmil S.L."/>
            <person name="Magdelenat G."/>
            <person name="Matthews L."/>
            <person name="McCorrison J."/>
            <person name="Monaghan E.L."/>
            <person name="Mun J.H."/>
            <person name="Najar F.Z."/>
            <person name="Nicholson C."/>
            <person name="Noirot C."/>
            <person name="O'Bleness M."/>
            <person name="Paule C.R."/>
            <person name="Poulain J."/>
            <person name="Prion F."/>
            <person name="Qin B."/>
            <person name="Qu C."/>
            <person name="Retzel E.F."/>
            <person name="Riddle C."/>
            <person name="Sallet E."/>
            <person name="Samain S."/>
            <person name="Samson N."/>
            <person name="Sanders I."/>
            <person name="Saurat O."/>
            <person name="Scarpelli C."/>
            <person name="Schiex T."/>
            <person name="Segurens B."/>
            <person name="Severin A.J."/>
            <person name="Sherrier D.J."/>
            <person name="Shi R."/>
            <person name="Sims S."/>
            <person name="Singer S.R."/>
            <person name="Sinharoy S."/>
            <person name="Sterck L."/>
            <person name="Viollet A."/>
            <person name="Wang B.B."/>
            <person name="Wang K."/>
            <person name="Wang M."/>
            <person name="Wang X."/>
            <person name="Warfsmann J."/>
            <person name="Weissenbach J."/>
            <person name="White D.D."/>
            <person name="White J.D."/>
            <person name="Wiley G.B."/>
            <person name="Wincker P."/>
            <person name="Xing Y."/>
            <person name="Yang L."/>
            <person name="Yao Z."/>
            <person name="Ying F."/>
            <person name="Zhai J."/>
            <person name="Zhou L."/>
            <person name="Zuber A."/>
            <person name="Denarie J."/>
            <person name="Dixon R.A."/>
            <person name="May G.D."/>
            <person name="Schwartz D.C."/>
            <person name="Rogers J."/>
            <person name="Quetier F."/>
            <person name="Town C.D."/>
            <person name="Roe B.A."/>
        </authorList>
    </citation>
    <scope>NUCLEOTIDE SEQUENCE [LARGE SCALE GENOMIC DNA]</scope>
    <source>
        <strain evidence="8">A17</strain>
        <strain evidence="9 10">cv. Jemalong A17</strain>
    </source>
</reference>
<dbReference type="OrthoDB" id="65569at2759"/>
<dbReference type="Proteomes" id="UP000002051">
    <property type="component" value="Chromosome 2"/>
</dbReference>
<evidence type="ECO:0000256" key="2">
    <source>
        <dbReference type="ARBA" id="ARBA00022801"/>
    </source>
</evidence>
<dbReference type="InterPro" id="IPR001360">
    <property type="entry name" value="Glyco_hydro_1"/>
</dbReference>
<keyword evidence="7" id="KW-0472">Membrane</keyword>
<dbReference type="SUPFAM" id="SSF51445">
    <property type="entry name" value="(Trans)glycosidases"/>
    <property type="match status" value="1"/>
</dbReference>
<evidence type="ECO:0000256" key="3">
    <source>
        <dbReference type="ARBA" id="ARBA00023295"/>
    </source>
</evidence>
<dbReference type="Pfam" id="PF00232">
    <property type="entry name" value="Glyco_hydro_1"/>
    <property type="match status" value="1"/>
</dbReference>
<dbReference type="GO" id="GO:0005975">
    <property type="term" value="P:carbohydrate metabolic process"/>
    <property type="evidence" value="ECO:0007669"/>
    <property type="project" value="InterPro"/>
</dbReference>
<evidence type="ECO:0000256" key="4">
    <source>
        <dbReference type="PROSITE-ProRule" id="PRU10055"/>
    </source>
</evidence>
<name>A0A072V574_MEDTR</name>
<proteinExistence type="inferred from homology"/>
<sequence>MELPFQLLLHVLFVLSFIFSIFMGSCGFVSLENNLSSSLFPRNFLFGTASSSYQFEGAFLSDGKGLNNWDVFTHKTGTILDGTNGDVAVDHYHRYQEDVDLMEHTGVNSYRFSLSWARILPKGRFGKVNRAGINYYNRLIDALVDKGIEPFVTITHYDIPQELEERYKSWLSPEIQEDFRYYADICFKYFGDRVKYWVTFNEPNVAVICGYRTGLYPPSRCSDSFGNCSYGNSEREPFIAASNIILSHLAAVDVYRAKYQKNQGGKIGIAMNAIWYEPFSNSTEDKLAAERTQSFYMNWFLDPIILGKYPAEMHEILGPDLLVFSKYDKEKFKNGLDFIGINHYTSYYVKDCIFSACEQGKGSSKTEGFALTSAQMNDKSIGEPTALAWFYVHPQGMENIVTYIKDRYNNIPMFITENGFGTSESSYPTTEYELNDVKRVEYLSSYLDSLATAIRKGADVKGYFVWSILDNFEWNHGYSIRFGLHHVDFATLNRTPRGSAFWYKNFISEHKNLAGISYAQV</sequence>
<reference evidence="8 10" key="2">
    <citation type="journal article" date="2014" name="BMC Genomics">
        <title>An improved genome release (version Mt4.0) for the model legume Medicago truncatula.</title>
        <authorList>
            <person name="Tang H."/>
            <person name="Krishnakumar V."/>
            <person name="Bidwell S."/>
            <person name="Rosen B."/>
            <person name="Chan A."/>
            <person name="Zhou S."/>
            <person name="Gentzbittel L."/>
            <person name="Childs K.L."/>
            <person name="Yandell M."/>
            <person name="Gundlach H."/>
            <person name="Mayer K.F."/>
            <person name="Schwartz D.C."/>
            <person name="Town C.D."/>
        </authorList>
    </citation>
    <scope>GENOME REANNOTATION</scope>
    <source>
        <strain evidence="8">A17</strain>
        <strain evidence="9 10">cv. Jemalong A17</strain>
    </source>
</reference>
<dbReference type="KEGG" id="mtr:25486119"/>
<evidence type="ECO:0000256" key="6">
    <source>
        <dbReference type="RuleBase" id="RU004468"/>
    </source>
</evidence>
<dbReference type="PRINTS" id="PR00131">
    <property type="entry name" value="GLHYDRLASE1"/>
</dbReference>
<organism evidence="8 10">
    <name type="scientific">Medicago truncatula</name>
    <name type="common">Barrel medic</name>
    <name type="synonym">Medicago tribuloides</name>
    <dbReference type="NCBI Taxonomy" id="3880"/>
    <lineage>
        <taxon>Eukaryota</taxon>
        <taxon>Viridiplantae</taxon>
        <taxon>Streptophyta</taxon>
        <taxon>Embryophyta</taxon>
        <taxon>Tracheophyta</taxon>
        <taxon>Spermatophyta</taxon>
        <taxon>Magnoliopsida</taxon>
        <taxon>eudicotyledons</taxon>
        <taxon>Gunneridae</taxon>
        <taxon>Pentapetalae</taxon>
        <taxon>rosids</taxon>
        <taxon>fabids</taxon>
        <taxon>Fabales</taxon>
        <taxon>Fabaceae</taxon>
        <taxon>Papilionoideae</taxon>
        <taxon>50 kb inversion clade</taxon>
        <taxon>NPAAA clade</taxon>
        <taxon>Hologalegina</taxon>
        <taxon>IRL clade</taxon>
        <taxon>Trifolieae</taxon>
        <taxon>Medicago</taxon>
    </lineage>
</organism>
<keyword evidence="2 6" id="KW-0378">Hydrolase</keyword>
<dbReference type="PANTHER" id="PTHR10353">
    <property type="entry name" value="GLYCOSYL HYDROLASE"/>
    <property type="match status" value="1"/>
</dbReference>
<reference evidence="9" key="3">
    <citation type="submission" date="2015-04" db="UniProtKB">
        <authorList>
            <consortium name="EnsemblPlants"/>
        </authorList>
    </citation>
    <scope>IDENTIFICATION</scope>
    <source>
        <strain evidence="9">cv. Jemalong A17</strain>
    </source>
</reference>